<dbReference type="InterPro" id="IPR015422">
    <property type="entry name" value="PyrdxlP-dep_Trfase_small"/>
</dbReference>
<protein>
    <recommendedName>
        <fullName evidence="5">HD/PDEase domain-containing protein</fullName>
    </recommendedName>
</protein>
<dbReference type="STRING" id="307507.A0A2V0P613"/>
<dbReference type="InterPro" id="IPR006674">
    <property type="entry name" value="HD_domain"/>
</dbReference>
<evidence type="ECO:0000256" key="3">
    <source>
        <dbReference type="ARBA" id="ARBA00022679"/>
    </source>
</evidence>
<comment type="cofactor">
    <cofactor evidence="1">
        <name>pyridoxal 5'-phosphate</name>
        <dbReference type="ChEBI" id="CHEBI:597326"/>
    </cofactor>
</comment>
<dbReference type="SUPFAM" id="SSF109604">
    <property type="entry name" value="HD-domain/PDEase-like"/>
    <property type="match status" value="1"/>
</dbReference>
<sequence length="497" mass="50469">MAPVPDDSAVVDRVVALLSQGLEFDYIGEGVTQLAHALQAAHAARLRGCGDLVVVAALLHDIGHLLGAEQEVKGGAPVGRMVGADGTFVGMRGHERLAADFLRAHGFGEAIAELVLGHTSAKRYLCSADPSYYDRLSGASKRAHPLVAAGRPFTHAAFAHCETTSGVLNDAEALGAAAAAAGAGVIIDAMSSFGAVPLDLAAARADFVVSSANKCLQGVPGFSFVVARRAALAALAGRPGRSVSLDLHAQWAGLEAAAGQFRFTPPTHALLAFHEALKEFEEEGGVGARGARYAENRRVLREGMARLGFEEFLAPEHQSYIITSFKFPEDPSFKFEEFYGALADRGFYIYPGKVSSADCFRVGTIGALFPGDFRRLLDAVAEVYPPAADAAAAAAAAARIAAAAVKAAVGAGAGAPAAAAKAANGAGAGAVKAAVGAGAGAPAAAAKAANGAFRAASASAAAPAAGGGVQAVVFDWAGTTIDYGSRAPLMAFLEVFR</sequence>
<evidence type="ECO:0000259" key="5">
    <source>
        <dbReference type="SMART" id="SM00471"/>
    </source>
</evidence>
<name>A0A2V0P613_9CHLO</name>
<dbReference type="PANTHER" id="PTHR42778">
    <property type="entry name" value="2-AMINOETHYLPHOSPHONATE--PYRUVATE TRANSAMINASE"/>
    <property type="match status" value="1"/>
</dbReference>
<dbReference type="Gene3D" id="3.90.1150.10">
    <property type="entry name" value="Aspartate Aminotransferase, domain 1"/>
    <property type="match status" value="1"/>
</dbReference>
<dbReference type="AlphaFoldDB" id="A0A2V0P613"/>
<dbReference type="EMBL" id="BDRX01000062">
    <property type="protein sequence ID" value="GBF95286.1"/>
    <property type="molecule type" value="Genomic_DNA"/>
</dbReference>
<dbReference type="InterPro" id="IPR000192">
    <property type="entry name" value="Aminotrans_V_dom"/>
</dbReference>
<dbReference type="SUPFAM" id="SSF53383">
    <property type="entry name" value="PLP-dependent transferases"/>
    <property type="match status" value="1"/>
</dbReference>
<dbReference type="Pfam" id="PF01966">
    <property type="entry name" value="HD"/>
    <property type="match status" value="1"/>
</dbReference>
<evidence type="ECO:0000256" key="2">
    <source>
        <dbReference type="ARBA" id="ARBA00022576"/>
    </source>
</evidence>
<organism evidence="6 7">
    <name type="scientific">Raphidocelis subcapitata</name>
    <dbReference type="NCBI Taxonomy" id="307507"/>
    <lineage>
        <taxon>Eukaryota</taxon>
        <taxon>Viridiplantae</taxon>
        <taxon>Chlorophyta</taxon>
        <taxon>core chlorophytes</taxon>
        <taxon>Chlorophyceae</taxon>
        <taxon>CS clade</taxon>
        <taxon>Sphaeropleales</taxon>
        <taxon>Selenastraceae</taxon>
        <taxon>Raphidocelis</taxon>
    </lineage>
</organism>
<dbReference type="GO" id="GO:0008483">
    <property type="term" value="F:transaminase activity"/>
    <property type="evidence" value="ECO:0007669"/>
    <property type="project" value="UniProtKB-KW"/>
</dbReference>
<keyword evidence="4" id="KW-0663">Pyridoxal phosphate</keyword>
<dbReference type="PANTHER" id="PTHR42778:SF1">
    <property type="entry name" value="2-AMINOETHYLPHOSPHONATE--PYRUVATE TRANSAMINASE"/>
    <property type="match status" value="1"/>
</dbReference>
<keyword evidence="7" id="KW-1185">Reference proteome</keyword>
<dbReference type="InterPro" id="IPR003607">
    <property type="entry name" value="HD/PDEase_dom"/>
</dbReference>
<dbReference type="Gene3D" id="1.10.3210.10">
    <property type="entry name" value="Hypothetical protein af1432"/>
    <property type="match status" value="1"/>
</dbReference>
<feature type="domain" description="HD/PDEase" evidence="5">
    <location>
        <begin position="29"/>
        <end position="143"/>
    </location>
</feature>
<evidence type="ECO:0000313" key="6">
    <source>
        <dbReference type="EMBL" id="GBF95286.1"/>
    </source>
</evidence>
<evidence type="ECO:0000313" key="7">
    <source>
        <dbReference type="Proteomes" id="UP000247498"/>
    </source>
</evidence>
<keyword evidence="2" id="KW-0032">Aminotransferase</keyword>
<dbReference type="OrthoDB" id="7403325at2759"/>
<proteinExistence type="predicted"/>
<evidence type="ECO:0000256" key="1">
    <source>
        <dbReference type="ARBA" id="ARBA00001933"/>
    </source>
</evidence>
<accession>A0A2V0P613</accession>
<evidence type="ECO:0000256" key="4">
    <source>
        <dbReference type="ARBA" id="ARBA00022898"/>
    </source>
</evidence>
<dbReference type="SMART" id="SM00471">
    <property type="entry name" value="HDc"/>
    <property type="match status" value="1"/>
</dbReference>
<dbReference type="Pfam" id="PF00266">
    <property type="entry name" value="Aminotran_5"/>
    <property type="match status" value="1"/>
</dbReference>
<gene>
    <name evidence="6" type="ORF">Rsub_08317</name>
</gene>
<dbReference type="Proteomes" id="UP000247498">
    <property type="component" value="Unassembled WGS sequence"/>
</dbReference>
<comment type="caution">
    <text evidence="6">The sequence shown here is derived from an EMBL/GenBank/DDBJ whole genome shotgun (WGS) entry which is preliminary data.</text>
</comment>
<dbReference type="CDD" id="cd00077">
    <property type="entry name" value="HDc"/>
    <property type="match status" value="1"/>
</dbReference>
<reference evidence="6 7" key="1">
    <citation type="journal article" date="2018" name="Sci. Rep.">
        <title>Raphidocelis subcapitata (=Pseudokirchneriella subcapitata) provides an insight into genome evolution and environmental adaptations in the Sphaeropleales.</title>
        <authorList>
            <person name="Suzuki S."/>
            <person name="Yamaguchi H."/>
            <person name="Nakajima N."/>
            <person name="Kawachi M."/>
        </authorList>
    </citation>
    <scope>NUCLEOTIDE SEQUENCE [LARGE SCALE GENOMIC DNA]</scope>
    <source>
        <strain evidence="6 7">NIES-35</strain>
    </source>
</reference>
<dbReference type="InterPro" id="IPR015424">
    <property type="entry name" value="PyrdxlP-dep_Trfase"/>
</dbReference>
<dbReference type="InParanoid" id="A0A2V0P613"/>
<keyword evidence="3" id="KW-0808">Transferase</keyword>
<dbReference type="NCBIfam" id="NF010006">
    <property type="entry name" value="PRK13479.1"/>
    <property type="match status" value="1"/>
</dbReference>